<reference evidence="1" key="1">
    <citation type="journal article" date="2023" name="G3 (Bethesda)">
        <title>A reference genome for the long-term kleptoplast-retaining sea slug Elysia crispata morphotype clarki.</title>
        <authorList>
            <person name="Eastman K.E."/>
            <person name="Pendleton A.L."/>
            <person name="Shaikh M.A."/>
            <person name="Suttiyut T."/>
            <person name="Ogas R."/>
            <person name="Tomko P."/>
            <person name="Gavelis G."/>
            <person name="Widhalm J.R."/>
            <person name="Wisecaver J.H."/>
        </authorList>
    </citation>
    <scope>NUCLEOTIDE SEQUENCE</scope>
    <source>
        <strain evidence="1">ECLA1</strain>
    </source>
</reference>
<dbReference type="EMBL" id="JAWDGP010006383">
    <property type="protein sequence ID" value="KAK3741961.1"/>
    <property type="molecule type" value="Genomic_DNA"/>
</dbReference>
<organism evidence="1 2">
    <name type="scientific">Elysia crispata</name>
    <name type="common">lettuce slug</name>
    <dbReference type="NCBI Taxonomy" id="231223"/>
    <lineage>
        <taxon>Eukaryota</taxon>
        <taxon>Metazoa</taxon>
        <taxon>Spiralia</taxon>
        <taxon>Lophotrochozoa</taxon>
        <taxon>Mollusca</taxon>
        <taxon>Gastropoda</taxon>
        <taxon>Heterobranchia</taxon>
        <taxon>Euthyneura</taxon>
        <taxon>Panpulmonata</taxon>
        <taxon>Sacoglossa</taxon>
        <taxon>Placobranchoidea</taxon>
        <taxon>Plakobranchidae</taxon>
        <taxon>Elysia</taxon>
    </lineage>
</organism>
<keyword evidence="2" id="KW-1185">Reference proteome</keyword>
<proteinExistence type="predicted"/>
<dbReference type="AlphaFoldDB" id="A0AAE0YDM1"/>
<protein>
    <submittedName>
        <fullName evidence="1">Uncharacterized protein</fullName>
    </submittedName>
</protein>
<evidence type="ECO:0000313" key="1">
    <source>
        <dbReference type="EMBL" id="KAK3741961.1"/>
    </source>
</evidence>
<name>A0AAE0YDM1_9GAST</name>
<sequence>MVWILADSEENISPVKLGRAKAWTAGHVKSHYRSAFHVLGASFGFVSLPGLAEEHHPGLPGSGWREKKMSKLTEASGREKGIDGWRILFGSFVYVKQRMSCLSG</sequence>
<gene>
    <name evidence="1" type="ORF">RRG08_024707</name>
</gene>
<evidence type="ECO:0000313" key="2">
    <source>
        <dbReference type="Proteomes" id="UP001283361"/>
    </source>
</evidence>
<accession>A0AAE0YDM1</accession>
<dbReference type="Proteomes" id="UP001283361">
    <property type="component" value="Unassembled WGS sequence"/>
</dbReference>
<comment type="caution">
    <text evidence="1">The sequence shown here is derived from an EMBL/GenBank/DDBJ whole genome shotgun (WGS) entry which is preliminary data.</text>
</comment>